<evidence type="ECO:0000313" key="2">
    <source>
        <dbReference type="Proteomes" id="UP000244905"/>
    </source>
</evidence>
<accession>A0A2V1II44</accession>
<dbReference type="Proteomes" id="UP000244905">
    <property type="component" value="Unassembled WGS sequence"/>
</dbReference>
<dbReference type="Pfam" id="PF11276">
    <property type="entry name" value="DUF3078"/>
    <property type="match status" value="1"/>
</dbReference>
<protein>
    <submittedName>
        <fullName evidence="1">DUF3078 domain-containing protein</fullName>
    </submittedName>
</protein>
<keyword evidence="2" id="KW-1185">Reference proteome</keyword>
<comment type="caution">
    <text evidence="1">The sequence shown here is derived from an EMBL/GenBank/DDBJ whole genome shotgun (WGS) entry which is preliminary data.</text>
</comment>
<dbReference type="AlphaFoldDB" id="A0A2V1II44"/>
<dbReference type="SUPFAM" id="SSF51419">
    <property type="entry name" value="PLP-binding barrel"/>
    <property type="match status" value="1"/>
</dbReference>
<dbReference type="GeneID" id="82527138"/>
<sequence>MNIRSIFAGIFVGVAGLSQAAVIHVPELTLFGAPYTRSEIYNSTIHNLNPDNPDDMLQLLAPAAESPEVQDSTAVEEIVTTPLPAYYFRPAVFSSFQFLDTMRVSKSAPLADSPLDPNTFGWLVTDLYHNDLIRHARQAVVVRTPYLVRYDEASLPEPPKKFEANVDPKTAKIVIAEIIPEKAPEQKLEAQFYKRHWLKTFNGSVQFSQAYVSPNWYQGGNKNLNMLVNLYYNVKLNPAFHKKFLFETTFQYKLGMNDAPNDSLRNYSVSEDLFQFNMLVGYKASKRWYYSTNVSFKTQFLKNYKPNTHELKGAFMSPGELNVGVGMTYNYANPKKTFTLDASISPLSWNMKTCFNKHMNETSYGIEPGRHTVSEYGSSAEGKMTWQICDNISMRSRLFVFSDYSYAYGDWENTFMFNINRFLTTQIFIHMRYDSSTPDCDDPDWHKFQFKEILSFGFAYKFATI</sequence>
<evidence type="ECO:0000313" key="1">
    <source>
        <dbReference type="EMBL" id="PWB00553.1"/>
    </source>
</evidence>
<dbReference type="InterPro" id="IPR029066">
    <property type="entry name" value="PLP-binding_barrel"/>
</dbReference>
<dbReference type="EMBL" id="PUEC01000038">
    <property type="protein sequence ID" value="PWB00553.1"/>
    <property type="molecule type" value="Genomic_DNA"/>
</dbReference>
<proteinExistence type="predicted"/>
<dbReference type="InterPro" id="IPR021428">
    <property type="entry name" value="DUF3078"/>
</dbReference>
<name>A0A2V1II44_9BACT</name>
<gene>
    <name evidence="1" type="ORF">C5O23_12455</name>
</gene>
<reference evidence="2" key="1">
    <citation type="submission" date="2018-02" db="EMBL/GenBank/DDBJ databases">
        <authorList>
            <person name="Clavel T."/>
            <person name="Strowig T."/>
        </authorList>
    </citation>
    <scope>NUCLEOTIDE SEQUENCE [LARGE SCALE GENOMIC DNA]</scope>
    <source>
        <strain evidence="2">DSM 103720</strain>
    </source>
</reference>
<organism evidence="1 2">
    <name type="scientific">Duncaniella muris</name>
    <dbReference type="NCBI Taxonomy" id="2094150"/>
    <lineage>
        <taxon>Bacteria</taxon>
        <taxon>Pseudomonadati</taxon>
        <taxon>Bacteroidota</taxon>
        <taxon>Bacteroidia</taxon>
        <taxon>Bacteroidales</taxon>
        <taxon>Muribaculaceae</taxon>
        <taxon>Duncaniella</taxon>
    </lineage>
</organism>
<dbReference type="RefSeq" id="WP_107033255.1">
    <property type="nucleotide sequence ID" value="NZ_PUEC01000038.1"/>
</dbReference>